<dbReference type="EMBL" id="CP092365">
    <property type="protein sequence ID" value="ULN53082.1"/>
    <property type="molecule type" value="Genomic_DNA"/>
</dbReference>
<dbReference type="InterPro" id="IPR019910">
    <property type="entry name" value="Lucif-like_OxRdtase_MSMEG_4879"/>
</dbReference>
<dbReference type="EC" id="1.-.-.-" evidence="2"/>
<name>A0ABY3U6E7_9MYCO</name>
<proteinExistence type="predicted"/>
<reference evidence="2" key="1">
    <citation type="submission" date="2022-08" db="EMBL/GenBank/DDBJ databases">
        <title>Complete genome sequence of 14 non-tuberculosis mycobacteria type-strains.</title>
        <authorList>
            <person name="Igarashi Y."/>
            <person name="Osugi A."/>
            <person name="Mitarai S."/>
        </authorList>
    </citation>
    <scope>NUCLEOTIDE SEQUENCE</scope>
    <source>
        <strain evidence="2">DSM 45575</strain>
    </source>
</reference>
<dbReference type="PANTHER" id="PTHR43244">
    <property type="match status" value="1"/>
</dbReference>
<dbReference type="Proteomes" id="UP001055200">
    <property type="component" value="Chromosome"/>
</dbReference>
<protein>
    <submittedName>
        <fullName evidence="2">TIGR03564 family F420-dependent LLM class oxidoreductase</fullName>
        <ecNumber evidence="2">1.-.-.-</ecNumber>
    </submittedName>
</protein>
<keyword evidence="3" id="KW-1185">Reference proteome</keyword>
<feature type="domain" description="Luciferase-like" evidence="1">
    <location>
        <begin position="9"/>
        <end position="258"/>
    </location>
</feature>
<sequence length="306" mass="31414">MAASVVIPADRSPANRVDDAITKARGAHDAGVGQVWVAQQLDGDAIALAAVIGAAVPGLGVGTSVVPINPRHPLLIASAAHTAQAAANGNFSLGLGLGGHAIEQQAFGITPTNSVQRLREHLTVLRAINDERTVDFHGTQITAVDSPVMPVAPPGTTAFPVYVAAMGPRALRVTGELADGTLPLLAGPRTIEEFIVPTITGAAADAGRPDPRIIAIVPVAVTDDAAAVHAAVADRLAFYDQIPSYQKVLAREGVSGAAELALVGTAPSLTRRLKTYLDAGATDVALMPLQTEWAELAPVWDLAAAF</sequence>
<evidence type="ECO:0000313" key="3">
    <source>
        <dbReference type="Proteomes" id="UP001055200"/>
    </source>
</evidence>
<dbReference type="GO" id="GO:0016491">
    <property type="term" value="F:oxidoreductase activity"/>
    <property type="evidence" value="ECO:0007669"/>
    <property type="project" value="UniProtKB-KW"/>
</dbReference>
<dbReference type="Pfam" id="PF00296">
    <property type="entry name" value="Bac_luciferase"/>
    <property type="match status" value="1"/>
</dbReference>
<dbReference type="NCBIfam" id="TIGR03564">
    <property type="entry name" value="F420_MSMEG_4879"/>
    <property type="match status" value="1"/>
</dbReference>
<dbReference type="RefSeq" id="WP_240171340.1">
    <property type="nucleotide sequence ID" value="NZ_CP092365.1"/>
</dbReference>
<dbReference type="InterPro" id="IPR050564">
    <property type="entry name" value="F420-G6PD/mer"/>
</dbReference>
<accession>A0ABY3U6E7</accession>
<gene>
    <name evidence="2" type="ORF">MIU77_01525</name>
</gene>
<dbReference type="InterPro" id="IPR011251">
    <property type="entry name" value="Luciferase-like_dom"/>
</dbReference>
<dbReference type="InterPro" id="IPR036661">
    <property type="entry name" value="Luciferase-like_sf"/>
</dbReference>
<dbReference type="Gene3D" id="3.20.20.30">
    <property type="entry name" value="Luciferase-like domain"/>
    <property type="match status" value="1"/>
</dbReference>
<dbReference type="PANTHER" id="PTHR43244:SF2">
    <property type="entry name" value="CONSERVED HYPOTHETICAL ALANINE AND PROLINE-RICH PROTEIN"/>
    <property type="match status" value="1"/>
</dbReference>
<dbReference type="CDD" id="cd01097">
    <property type="entry name" value="Tetrahydromethanopterin_reductase"/>
    <property type="match status" value="1"/>
</dbReference>
<keyword evidence="2" id="KW-0560">Oxidoreductase</keyword>
<evidence type="ECO:0000313" key="2">
    <source>
        <dbReference type="EMBL" id="ULN53082.1"/>
    </source>
</evidence>
<evidence type="ECO:0000259" key="1">
    <source>
        <dbReference type="Pfam" id="PF00296"/>
    </source>
</evidence>
<dbReference type="SUPFAM" id="SSF51679">
    <property type="entry name" value="Bacterial luciferase-like"/>
    <property type="match status" value="1"/>
</dbReference>
<organism evidence="2 3">
    <name type="scientific">Mycolicibacillus parakoreensis</name>
    <dbReference type="NCBI Taxonomy" id="1069221"/>
    <lineage>
        <taxon>Bacteria</taxon>
        <taxon>Bacillati</taxon>
        <taxon>Actinomycetota</taxon>
        <taxon>Actinomycetes</taxon>
        <taxon>Mycobacteriales</taxon>
        <taxon>Mycobacteriaceae</taxon>
        <taxon>Mycolicibacillus</taxon>
    </lineage>
</organism>